<organism evidence="7 8">
    <name type="scientific">Roseomonas elaeocarpi</name>
    <dbReference type="NCBI Taxonomy" id="907779"/>
    <lineage>
        <taxon>Bacteria</taxon>
        <taxon>Pseudomonadati</taxon>
        <taxon>Pseudomonadota</taxon>
        <taxon>Alphaproteobacteria</taxon>
        <taxon>Acetobacterales</taxon>
        <taxon>Roseomonadaceae</taxon>
        <taxon>Roseomonas</taxon>
    </lineage>
</organism>
<keyword evidence="2" id="KW-1003">Cell membrane</keyword>
<evidence type="ECO:0000256" key="1">
    <source>
        <dbReference type="ARBA" id="ARBA00004651"/>
    </source>
</evidence>
<keyword evidence="4 6" id="KW-1133">Transmembrane helix</keyword>
<evidence type="ECO:0000256" key="4">
    <source>
        <dbReference type="ARBA" id="ARBA00022989"/>
    </source>
</evidence>
<feature type="transmembrane region" description="Helical" evidence="6">
    <location>
        <begin position="148"/>
        <end position="168"/>
    </location>
</feature>
<sequence>MFASLITGTMLGLSVAAPFGPISLLCVQRSILAGPWLGVATGLGAACVQGLYAAFAISGAGIAATYLAEWGQAVRLISAALLIVLGTRVLLRRPPVAQTLSRPRAHVAFASSFSVALCNPLTVLPYLLVASSAATIEAADAPLTAWSIPGVLVGATAWYAAVSTAAAMFRSSLSEGATRVLNHAAGTLLIGFGLMVGCR</sequence>
<protein>
    <submittedName>
        <fullName evidence="7">LysE family translocator</fullName>
    </submittedName>
</protein>
<feature type="transmembrane region" description="Helical" evidence="6">
    <location>
        <begin position="107"/>
        <end position="128"/>
    </location>
</feature>
<dbReference type="Proteomes" id="UP001589865">
    <property type="component" value="Unassembled WGS sequence"/>
</dbReference>
<gene>
    <name evidence="7" type="ORF">ACFFGY_03360</name>
</gene>
<dbReference type="PANTHER" id="PTHR30086">
    <property type="entry name" value="ARGININE EXPORTER PROTEIN ARGO"/>
    <property type="match status" value="1"/>
</dbReference>
<feature type="transmembrane region" description="Helical" evidence="6">
    <location>
        <begin position="39"/>
        <end position="67"/>
    </location>
</feature>
<comment type="subcellular location">
    <subcellularLocation>
        <location evidence="1">Cell membrane</location>
        <topology evidence="1">Multi-pass membrane protein</topology>
    </subcellularLocation>
</comment>
<keyword evidence="8" id="KW-1185">Reference proteome</keyword>
<evidence type="ECO:0000256" key="3">
    <source>
        <dbReference type="ARBA" id="ARBA00022692"/>
    </source>
</evidence>
<evidence type="ECO:0000313" key="7">
    <source>
        <dbReference type="EMBL" id="MFC0407271.1"/>
    </source>
</evidence>
<dbReference type="InterPro" id="IPR001123">
    <property type="entry name" value="LeuE-type"/>
</dbReference>
<evidence type="ECO:0000256" key="6">
    <source>
        <dbReference type="SAM" id="Phobius"/>
    </source>
</evidence>
<feature type="transmembrane region" description="Helical" evidence="6">
    <location>
        <begin position="180"/>
        <end position="197"/>
    </location>
</feature>
<dbReference type="EMBL" id="JBHLUN010000002">
    <property type="protein sequence ID" value="MFC0407271.1"/>
    <property type="molecule type" value="Genomic_DNA"/>
</dbReference>
<evidence type="ECO:0000256" key="2">
    <source>
        <dbReference type="ARBA" id="ARBA00022475"/>
    </source>
</evidence>
<comment type="caution">
    <text evidence="7">The sequence shown here is derived from an EMBL/GenBank/DDBJ whole genome shotgun (WGS) entry which is preliminary data.</text>
</comment>
<dbReference type="Pfam" id="PF01810">
    <property type="entry name" value="LysE"/>
    <property type="match status" value="1"/>
</dbReference>
<feature type="transmembrane region" description="Helical" evidence="6">
    <location>
        <begin position="73"/>
        <end position="91"/>
    </location>
</feature>
<evidence type="ECO:0000313" key="8">
    <source>
        <dbReference type="Proteomes" id="UP001589865"/>
    </source>
</evidence>
<dbReference type="PANTHER" id="PTHR30086:SF20">
    <property type="entry name" value="ARGININE EXPORTER PROTEIN ARGO-RELATED"/>
    <property type="match status" value="1"/>
</dbReference>
<dbReference type="RefSeq" id="WP_377042967.1">
    <property type="nucleotide sequence ID" value="NZ_JBHLUN010000002.1"/>
</dbReference>
<accession>A0ABV6JNI1</accession>
<keyword evidence="5 6" id="KW-0472">Membrane</keyword>
<proteinExistence type="predicted"/>
<evidence type="ECO:0000256" key="5">
    <source>
        <dbReference type="ARBA" id="ARBA00023136"/>
    </source>
</evidence>
<reference evidence="7 8" key="1">
    <citation type="submission" date="2024-09" db="EMBL/GenBank/DDBJ databases">
        <authorList>
            <person name="Sun Q."/>
            <person name="Mori K."/>
        </authorList>
    </citation>
    <scope>NUCLEOTIDE SEQUENCE [LARGE SCALE GENOMIC DNA]</scope>
    <source>
        <strain evidence="7 8">TBRC 5777</strain>
    </source>
</reference>
<name>A0ABV6JNI1_9PROT</name>
<keyword evidence="3 6" id="KW-0812">Transmembrane</keyword>
<feature type="transmembrane region" description="Helical" evidence="6">
    <location>
        <begin position="6"/>
        <end position="27"/>
    </location>
</feature>